<organism evidence="2 3">
    <name type="scientific">Sodalis ligni</name>
    <dbReference type="NCBI Taxonomy" id="2697027"/>
    <lineage>
        <taxon>Bacteria</taxon>
        <taxon>Pseudomonadati</taxon>
        <taxon>Pseudomonadota</taxon>
        <taxon>Gammaproteobacteria</taxon>
        <taxon>Enterobacterales</taxon>
        <taxon>Bruguierivoracaceae</taxon>
        <taxon>Sodalis</taxon>
    </lineage>
</organism>
<dbReference type="RefSeq" id="WP_132927646.1">
    <property type="nucleotide sequence ID" value="NZ_SJOI01000001.1"/>
</dbReference>
<proteinExistence type="predicted"/>
<dbReference type="AlphaFoldDB" id="A0A4R1NI76"/>
<sequence length="546" mass="60512">MNLIKKPGFKHHWRGLGAWNYYFLIKFTLLWLGYLNFHALDNLVFAAYLLFPLASPRLHRWRNIIGLPIGFAVFYNDTWLPGIHSILSEGSQVTGFSALYLLELVNRFIDWQWVGAAFALLVAYLFISQWLRITVFTVAILIGLNLMHLTGPLIQLGPITSVAAGPADVPAPAGDGKAAAAASMSAPPNNQNLTAYLNDFYQRESQRATVFPQALPADAAPFSLLIIQICSLSWSDLEAIQMKNSPFWGTFDLMFDNFNSGTAYSGPAAIRLLRASCGQEKHKDLYSPANQQCYLFDNLAKLGFRTELMLDHSGNFDNFLQELREDGNMQAPLMSQAGIGHQLNSFNGEPVYEDLPLLDRWLAQQTRDGDARSATFFNLIPLHDGNRYVGAHSAADYSSRAGTLFSQLDSFFQQLEKSGRRVVVVVVPEHGAALVGDKMQMPGLRDIPSPSITHVPMGIKFIGIKAPHQQPSLRISAPSSYLALSELVSRLVDGKIFDAPQIDWATLTKDLPQTAAVSENDASTVINYQGKTFIRLDGGDWVPYPQ</sequence>
<dbReference type="OrthoDB" id="6965261at2"/>
<evidence type="ECO:0000313" key="2">
    <source>
        <dbReference type="EMBL" id="TCL07465.1"/>
    </source>
</evidence>
<dbReference type="NCBIfam" id="TIGR03368">
    <property type="entry name" value="cellulose_yhjU"/>
    <property type="match status" value="1"/>
</dbReference>
<dbReference type="EMBL" id="SJOI01000001">
    <property type="protein sequence ID" value="TCL07465.1"/>
    <property type="molecule type" value="Genomic_DNA"/>
</dbReference>
<feature type="transmembrane region" description="Helical" evidence="1">
    <location>
        <begin position="111"/>
        <end position="127"/>
    </location>
</feature>
<comment type="caution">
    <text evidence="2">The sequence shown here is derived from an EMBL/GenBank/DDBJ whole genome shotgun (WGS) entry which is preliminary data.</text>
</comment>
<feature type="transmembrane region" description="Helical" evidence="1">
    <location>
        <begin position="21"/>
        <end position="51"/>
    </location>
</feature>
<evidence type="ECO:0000313" key="3">
    <source>
        <dbReference type="Proteomes" id="UP000294555"/>
    </source>
</evidence>
<dbReference type="Proteomes" id="UP000294555">
    <property type="component" value="Unassembled WGS sequence"/>
</dbReference>
<keyword evidence="3" id="KW-1185">Reference proteome</keyword>
<protein>
    <submittedName>
        <fullName evidence="2">Cellulose synthase operon protein YhjU</fullName>
    </submittedName>
</protein>
<keyword evidence="1" id="KW-0812">Transmembrane</keyword>
<feature type="transmembrane region" description="Helical" evidence="1">
    <location>
        <begin position="134"/>
        <end position="154"/>
    </location>
</feature>
<reference evidence="2 3" key="1">
    <citation type="submission" date="2019-02" db="EMBL/GenBank/DDBJ databases">
        <title>Investigation of anaerobic lignin degradation for improved lignocellulosic biofuels.</title>
        <authorList>
            <person name="Deangelis K."/>
        </authorList>
    </citation>
    <scope>NUCLEOTIDE SEQUENCE [LARGE SCALE GENOMIC DNA]</scope>
    <source>
        <strain evidence="2 3">159R</strain>
    </source>
</reference>
<accession>A0A4R1NI76</accession>
<keyword evidence="1" id="KW-1133">Transmembrane helix</keyword>
<evidence type="ECO:0000256" key="1">
    <source>
        <dbReference type="SAM" id="Phobius"/>
    </source>
</evidence>
<dbReference type="Gene3D" id="3.40.720.10">
    <property type="entry name" value="Alkaline Phosphatase, subunit A"/>
    <property type="match status" value="1"/>
</dbReference>
<keyword evidence="1" id="KW-0472">Membrane</keyword>
<dbReference type="Pfam" id="PF11658">
    <property type="entry name" value="CBP_BcsG"/>
    <property type="match status" value="1"/>
</dbReference>
<dbReference type="InterPro" id="IPR017850">
    <property type="entry name" value="Alkaline_phosphatase_core_sf"/>
</dbReference>
<gene>
    <name evidence="2" type="ORF">EZJ58_5791</name>
</gene>
<dbReference type="InterPro" id="IPR017744">
    <property type="entry name" value="BcsG"/>
</dbReference>
<name>A0A4R1NI76_9GAMM</name>